<keyword evidence="1" id="KW-1133">Transmembrane helix</keyword>
<comment type="caution">
    <text evidence="2">The sequence shown here is derived from an EMBL/GenBank/DDBJ whole genome shotgun (WGS) entry which is preliminary data.</text>
</comment>
<keyword evidence="1" id="KW-0812">Transmembrane</keyword>
<dbReference type="Proteomes" id="UP001627154">
    <property type="component" value="Unassembled WGS sequence"/>
</dbReference>
<evidence type="ECO:0000256" key="1">
    <source>
        <dbReference type="SAM" id="Phobius"/>
    </source>
</evidence>
<gene>
    <name evidence="2" type="ORF">TKK_003088</name>
</gene>
<keyword evidence="1" id="KW-0472">Membrane</keyword>
<sequence>MYALVKKKYGKENIVAELVTSNKTQTKKTIVLANYTFQQVKVRSNASGYILCNTIIMYLNECFVEKTFLTLCVIYFFFFAVTYAFVS</sequence>
<reference evidence="2 3" key="1">
    <citation type="journal article" date="2024" name="bioRxiv">
        <title>A reference genome for Trichogramma kaykai: A tiny desert-dwelling parasitoid wasp with competing sex-ratio distorters.</title>
        <authorList>
            <person name="Culotta J."/>
            <person name="Lindsey A.R."/>
        </authorList>
    </citation>
    <scope>NUCLEOTIDE SEQUENCE [LARGE SCALE GENOMIC DNA]</scope>
    <source>
        <strain evidence="2 3">KSX58</strain>
    </source>
</reference>
<protein>
    <submittedName>
        <fullName evidence="2">Uncharacterized protein</fullName>
    </submittedName>
</protein>
<evidence type="ECO:0000313" key="2">
    <source>
        <dbReference type="EMBL" id="KAL3404097.1"/>
    </source>
</evidence>
<feature type="transmembrane region" description="Helical" evidence="1">
    <location>
        <begin position="67"/>
        <end position="86"/>
    </location>
</feature>
<dbReference type="AlphaFoldDB" id="A0ABD2XGX3"/>
<name>A0ABD2XGX3_9HYME</name>
<keyword evidence="3" id="KW-1185">Reference proteome</keyword>
<dbReference type="EMBL" id="JBJJXI010000026">
    <property type="protein sequence ID" value="KAL3404097.1"/>
    <property type="molecule type" value="Genomic_DNA"/>
</dbReference>
<organism evidence="2 3">
    <name type="scientific">Trichogramma kaykai</name>
    <dbReference type="NCBI Taxonomy" id="54128"/>
    <lineage>
        <taxon>Eukaryota</taxon>
        <taxon>Metazoa</taxon>
        <taxon>Ecdysozoa</taxon>
        <taxon>Arthropoda</taxon>
        <taxon>Hexapoda</taxon>
        <taxon>Insecta</taxon>
        <taxon>Pterygota</taxon>
        <taxon>Neoptera</taxon>
        <taxon>Endopterygota</taxon>
        <taxon>Hymenoptera</taxon>
        <taxon>Apocrita</taxon>
        <taxon>Proctotrupomorpha</taxon>
        <taxon>Chalcidoidea</taxon>
        <taxon>Trichogrammatidae</taxon>
        <taxon>Trichogramma</taxon>
    </lineage>
</organism>
<evidence type="ECO:0000313" key="3">
    <source>
        <dbReference type="Proteomes" id="UP001627154"/>
    </source>
</evidence>
<accession>A0ABD2XGX3</accession>
<proteinExistence type="predicted"/>